<dbReference type="InterPro" id="IPR036389">
    <property type="entry name" value="RNase_III_sf"/>
</dbReference>
<evidence type="ECO:0008006" key="16">
    <source>
        <dbReference type="Google" id="ProtNLM"/>
    </source>
</evidence>
<dbReference type="SMART" id="SM00535">
    <property type="entry name" value="RIBOc"/>
    <property type="match status" value="2"/>
</dbReference>
<dbReference type="GO" id="GO:0005737">
    <property type="term" value="C:cytoplasm"/>
    <property type="evidence" value="ECO:0007669"/>
    <property type="project" value="TreeGrafter"/>
</dbReference>
<evidence type="ECO:0000313" key="14">
    <source>
        <dbReference type="EMBL" id="RXH76792.1"/>
    </source>
</evidence>
<evidence type="ECO:0000259" key="13">
    <source>
        <dbReference type="PROSITE" id="PS50821"/>
    </source>
</evidence>
<keyword evidence="9" id="KW-0460">Magnesium</keyword>
<keyword evidence="7" id="KW-0255">Endonuclease</keyword>
<dbReference type="Pfam" id="PF02170">
    <property type="entry name" value="PAZ"/>
    <property type="match status" value="1"/>
</dbReference>
<dbReference type="GO" id="GO:0046872">
    <property type="term" value="F:metal ion binding"/>
    <property type="evidence" value="ECO:0007669"/>
    <property type="project" value="UniProtKB-KW"/>
</dbReference>
<comment type="cofactor">
    <cofactor evidence="1">
        <name>Mn(2+)</name>
        <dbReference type="ChEBI" id="CHEBI:29035"/>
    </cofactor>
</comment>
<dbReference type="Proteomes" id="UP000290289">
    <property type="component" value="Chromosome 14"/>
</dbReference>
<dbReference type="SUPFAM" id="SSF69065">
    <property type="entry name" value="RNase III domain-like"/>
    <property type="match status" value="2"/>
</dbReference>
<evidence type="ECO:0000256" key="6">
    <source>
        <dbReference type="ARBA" id="ARBA00022741"/>
    </source>
</evidence>
<dbReference type="SMART" id="SM00949">
    <property type="entry name" value="PAZ"/>
    <property type="match status" value="1"/>
</dbReference>
<keyword evidence="10" id="KW-0694">RNA-binding</keyword>
<dbReference type="InterPro" id="IPR003100">
    <property type="entry name" value="PAZ_dom"/>
</dbReference>
<keyword evidence="11" id="KW-0464">Manganese</keyword>
<dbReference type="GO" id="GO:0004525">
    <property type="term" value="F:ribonuclease III activity"/>
    <property type="evidence" value="ECO:0007669"/>
    <property type="project" value="InterPro"/>
</dbReference>
<dbReference type="SUPFAM" id="SSF101690">
    <property type="entry name" value="PAZ domain"/>
    <property type="match status" value="1"/>
</dbReference>
<evidence type="ECO:0000313" key="15">
    <source>
        <dbReference type="Proteomes" id="UP000290289"/>
    </source>
</evidence>
<dbReference type="PROSITE" id="PS50142">
    <property type="entry name" value="RNASE_3_2"/>
    <property type="match status" value="2"/>
</dbReference>
<gene>
    <name evidence="14" type="ORF">DVH24_019680</name>
</gene>
<dbReference type="PROSITE" id="PS50821">
    <property type="entry name" value="PAZ"/>
    <property type="match status" value="1"/>
</dbReference>
<dbReference type="AlphaFoldDB" id="A0A498I3H0"/>
<feature type="domain" description="RNase III" evidence="12">
    <location>
        <begin position="584"/>
        <end position="727"/>
    </location>
</feature>
<dbReference type="PANTHER" id="PTHR14950">
    <property type="entry name" value="DICER-RELATED"/>
    <property type="match status" value="1"/>
</dbReference>
<dbReference type="GO" id="GO:0005634">
    <property type="term" value="C:nucleus"/>
    <property type="evidence" value="ECO:0007669"/>
    <property type="project" value="TreeGrafter"/>
</dbReference>
<evidence type="ECO:0000256" key="8">
    <source>
        <dbReference type="ARBA" id="ARBA00022801"/>
    </source>
</evidence>
<evidence type="ECO:0000256" key="9">
    <source>
        <dbReference type="ARBA" id="ARBA00022842"/>
    </source>
</evidence>
<dbReference type="Gene3D" id="1.10.1520.10">
    <property type="entry name" value="Ribonuclease III domain"/>
    <property type="match status" value="2"/>
</dbReference>
<feature type="domain" description="RNase III" evidence="12">
    <location>
        <begin position="424"/>
        <end position="548"/>
    </location>
</feature>
<dbReference type="EMBL" id="RDQH01000340">
    <property type="protein sequence ID" value="RXH76792.1"/>
    <property type="molecule type" value="Genomic_DNA"/>
</dbReference>
<evidence type="ECO:0000256" key="10">
    <source>
        <dbReference type="ARBA" id="ARBA00022884"/>
    </source>
</evidence>
<sequence length="799" mass="90269">MTTYYSSSSEESDPVNPVRLLQLQAPSVVFKDKLVCYSLTFTDTLLCYSYIYLHFSSSLCFLLSLLRAARIGREPCDDEQPRYVPTELVKPPCSNDASVMYHCYLIKLKQNIDCDIPVSDIVLATRNKLDCDTIANMNFELQVQRGPLAVNFKYAGDVNLCSEQVLVCRRFQITIFRILVDHELTKLEKVLERFHLGQNYGTESIDYLLLPAARIHQRASIIDLDTVMSMSSHCNKDFGNRVCVDCPQPNNNSHVPLHTKNGMVCTCRIQNSVVYTPHTDGLYCITGLLDDLTGNSLMRDNKSITYKAYYEAKHGINMRFDQQLLLNGRGIFRLQNYLLWSRQQRKRGSSHASVQLPPELCTIIMSPISISNLYSFSLVPSIMHRLESLLLAVNLKQMILDHLPQNVTIPTIKVLESITTEGCQENLDLESLETLGDSFLKYAASQQFFKTCQNDREGLLSEYKEHIISNLSLGKLGCDRKISGFIRNETFDPKKWIIPGDYCRSYFLNEELLFDKRSIYVGGTRKIDAKIVADVVEALIGAFLSTGGELDAIYFMNWVGIEVDLDHIRYERHLQVQSEIPVDVGHLESLLDYKFQDPSLLVEALSHGSYIPGGYQRLEFLGDAVLDYMITTYFYDKYPEMMSPGILTILRSASVNNKCYALSAVKAGLHKHILASDIVHRNIDRTVNNFGSLSKESTSGLKSETYFSNVLADIVEALAGAIYIDSGYNKQIVFQSIRPLLEPLVSPYDRSFWKRFQDCSSSSTFSWQSVLVASKSVPMQQHSGLTPSAAGSDTIAFIL</sequence>
<keyword evidence="8" id="KW-0378">Hydrolase</keyword>
<accession>A0A498I3H0</accession>
<dbReference type="GO" id="GO:0000166">
    <property type="term" value="F:nucleotide binding"/>
    <property type="evidence" value="ECO:0007669"/>
    <property type="project" value="UniProtKB-KW"/>
</dbReference>
<proteinExistence type="predicted"/>
<dbReference type="FunFam" id="1.10.1520.10:FF:000004">
    <property type="entry name" value="Endoribonuclease dicer-like 1"/>
    <property type="match status" value="1"/>
</dbReference>
<dbReference type="GO" id="GO:0003723">
    <property type="term" value="F:RNA binding"/>
    <property type="evidence" value="ECO:0007669"/>
    <property type="project" value="UniProtKB-KW"/>
</dbReference>
<reference evidence="14 15" key="1">
    <citation type="submission" date="2018-10" db="EMBL/GenBank/DDBJ databases">
        <title>A high-quality apple genome assembly.</title>
        <authorList>
            <person name="Hu J."/>
        </authorList>
    </citation>
    <scope>NUCLEOTIDE SEQUENCE [LARGE SCALE GENOMIC DNA]</scope>
    <source>
        <strain evidence="15">cv. HFTH1</strain>
        <tissue evidence="14">Young leaf</tissue>
    </source>
</reference>
<dbReference type="InterPro" id="IPR000999">
    <property type="entry name" value="RNase_III_dom"/>
</dbReference>
<dbReference type="Pfam" id="PF00636">
    <property type="entry name" value="Ribonuclease_3"/>
    <property type="match status" value="2"/>
</dbReference>
<dbReference type="PANTHER" id="PTHR14950:SF70">
    <property type="entry name" value="ENDORIBONUCLEASE DICER HOMOLOG 2"/>
    <property type="match status" value="1"/>
</dbReference>
<evidence type="ECO:0000256" key="5">
    <source>
        <dbReference type="ARBA" id="ARBA00022737"/>
    </source>
</evidence>
<evidence type="ECO:0000256" key="2">
    <source>
        <dbReference type="ARBA" id="ARBA00001946"/>
    </source>
</evidence>
<comment type="cofactor">
    <cofactor evidence="2">
        <name>Mg(2+)</name>
        <dbReference type="ChEBI" id="CHEBI:18420"/>
    </cofactor>
</comment>
<keyword evidence="3" id="KW-0540">Nuclease</keyword>
<evidence type="ECO:0000256" key="11">
    <source>
        <dbReference type="ARBA" id="ARBA00023211"/>
    </source>
</evidence>
<keyword evidence="6" id="KW-0547">Nucleotide-binding</keyword>
<dbReference type="PROSITE" id="PS00517">
    <property type="entry name" value="RNASE_3_1"/>
    <property type="match status" value="1"/>
</dbReference>
<evidence type="ECO:0000256" key="3">
    <source>
        <dbReference type="ARBA" id="ARBA00022722"/>
    </source>
</evidence>
<evidence type="ECO:0000256" key="1">
    <source>
        <dbReference type="ARBA" id="ARBA00001936"/>
    </source>
</evidence>
<name>A0A498I3H0_MALDO</name>
<dbReference type="Gene3D" id="2.170.260.10">
    <property type="entry name" value="paz domain"/>
    <property type="match status" value="1"/>
</dbReference>
<keyword evidence="4" id="KW-0479">Metal-binding</keyword>
<keyword evidence="5" id="KW-0677">Repeat</keyword>
<dbReference type="CDD" id="cd00593">
    <property type="entry name" value="RIBOc"/>
    <property type="match status" value="2"/>
</dbReference>
<evidence type="ECO:0000259" key="12">
    <source>
        <dbReference type="PROSITE" id="PS50142"/>
    </source>
</evidence>
<evidence type="ECO:0000256" key="7">
    <source>
        <dbReference type="ARBA" id="ARBA00022759"/>
    </source>
</evidence>
<evidence type="ECO:0000256" key="4">
    <source>
        <dbReference type="ARBA" id="ARBA00022723"/>
    </source>
</evidence>
<feature type="domain" description="PAZ" evidence="13">
    <location>
        <begin position="244"/>
        <end position="365"/>
    </location>
</feature>
<comment type="caution">
    <text evidence="14">The sequence shown here is derived from an EMBL/GenBank/DDBJ whole genome shotgun (WGS) entry which is preliminary data.</text>
</comment>
<organism evidence="14 15">
    <name type="scientific">Malus domestica</name>
    <name type="common">Apple</name>
    <name type="synonym">Pyrus malus</name>
    <dbReference type="NCBI Taxonomy" id="3750"/>
    <lineage>
        <taxon>Eukaryota</taxon>
        <taxon>Viridiplantae</taxon>
        <taxon>Streptophyta</taxon>
        <taxon>Embryophyta</taxon>
        <taxon>Tracheophyta</taxon>
        <taxon>Spermatophyta</taxon>
        <taxon>Magnoliopsida</taxon>
        <taxon>eudicotyledons</taxon>
        <taxon>Gunneridae</taxon>
        <taxon>Pentapetalae</taxon>
        <taxon>rosids</taxon>
        <taxon>fabids</taxon>
        <taxon>Rosales</taxon>
        <taxon>Rosaceae</taxon>
        <taxon>Amygdaloideae</taxon>
        <taxon>Maleae</taxon>
        <taxon>Malus</taxon>
    </lineage>
</organism>
<keyword evidence="15" id="KW-1185">Reference proteome</keyword>
<dbReference type="STRING" id="3750.A0A498I3H0"/>
<protein>
    <recommendedName>
        <fullName evidence="16">RNase III domain-containing protein</fullName>
    </recommendedName>
</protein>
<dbReference type="InterPro" id="IPR036085">
    <property type="entry name" value="PAZ_dom_sf"/>
</dbReference>
<dbReference type="GO" id="GO:0030422">
    <property type="term" value="P:siRNA processing"/>
    <property type="evidence" value="ECO:0007669"/>
    <property type="project" value="TreeGrafter"/>
</dbReference>